<evidence type="ECO:0000313" key="6">
    <source>
        <dbReference type="Proteomes" id="UP000625527"/>
    </source>
</evidence>
<evidence type="ECO:0000256" key="2">
    <source>
        <dbReference type="ARBA" id="ARBA00023125"/>
    </source>
</evidence>
<dbReference type="InterPro" id="IPR000843">
    <property type="entry name" value="HTH_LacI"/>
</dbReference>
<dbReference type="CDD" id="cd01392">
    <property type="entry name" value="HTH_LacI"/>
    <property type="match status" value="1"/>
</dbReference>
<keyword evidence="6" id="KW-1185">Reference proteome</keyword>
<evidence type="ECO:0000256" key="1">
    <source>
        <dbReference type="ARBA" id="ARBA00023015"/>
    </source>
</evidence>
<dbReference type="Gene3D" id="3.40.50.2300">
    <property type="match status" value="2"/>
</dbReference>
<evidence type="ECO:0000313" key="5">
    <source>
        <dbReference type="EMBL" id="MBE1876332.1"/>
    </source>
</evidence>
<accession>A0ABR9MY90</accession>
<dbReference type="RefSeq" id="WP_192862890.1">
    <property type="nucleotide sequence ID" value="NZ_JADAQT010000083.1"/>
</dbReference>
<dbReference type="PANTHER" id="PTHR30146:SF109">
    <property type="entry name" value="HTH-TYPE TRANSCRIPTIONAL REGULATOR GALS"/>
    <property type="match status" value="1"/>
</dbReference>
<feature type="domain" description="HTH lacI-type" evidence="4">
    <location>
        <begin position="9"/>
        <end position="63"/>
    </location>
</feature>
<dbReference type="SMART" id="SM00354">
    <property type="entry name" value="HTH_LACI"/>
    <property type="match status" value="1"/>
</dbReference>
<comment type="caution">
    <text evidence="5">The sequence shown here is derived from an EMBL/GenBank/DDBJ whole genome shotgun (WGS) entry which is preliminary data.</text>
</comment>
<dbReference type="InterPro" id="IPR046335">
    <property type="entry name" value="LacI/GalR-like_sensor"/>
</dbReference>
<sequence length="338" mass="35598">MHPSGPQTPVLRDVAERAGVSVSTVSRVLTGRTPVSPALRQRVQAAVDELGYRPNAAAQTLVSGRRSTVAVLARNTLRYGYAATLQGIEEAARAAGYVVTIGVIESEDPDALKGAVDLMLSQPLAGAVVVEFDAVGVATLDALPESLPVVAAAGARRKPGSRPHAFLDDEAGGREATEYLLSLGHRTVHHVAIPATRARSGREWGWRAAMLDAGLEPPAVLRAGYDPDSGYEAGQELARDPSVTAVLCGNDEVAIGVVRALVEAGRRVPEDVSVVGFDDEPFARMWAPPLTTVVQDFTGLGRRTFQLLAEWIATGRKPRSSSALPRLVVRGSTAAPPA</sequence>
<keyword evidence="1" id="KW-0805">Transcription regulation</keyword>
<dbReference type="Gene3D" id="1.10.260.40">
    <property type="entry name" value="lambda repressor-like DNA-binding domains"/>
    <property type="match status" value="1"/>
</dbReference>
<name>A0ABR9MY90_9MICO</name>
<protein>
    <submittedName>
        <fullName evidence="5">LacI family DNA-binding transcriptional regulator</fullName>
    </submittedName>
</protein>
<evidence type="ECO:0000256" key="3">
    <source>
        <dbReference type="ARBA" id="ARBA00023163"/>
    </source>
</evidence>
<dbReference type="Pfam" id="PF13377">
    <property type="entry name" value="Peripla_BP_3"/>
    <property type="match status" value="1"/>
</dbReference>
<dbReference type="PROSITE" id="PS50932">
    <property type="entry name" value="HTH_LACI_2"/>
    <property type="match status" value="1"/>
</dbReference>
<keyword evidence="2 5" id="KW-0238">DNA-binding</keyword>
<reference evidence="5 6" key="1">
    <citation type="submission" date="2020-10" db="EMBL/GenBank/DDBJ databases">
        <title>Myceligenerans pegani sp. nov., an endophytic actinomycete isolated from Peganum harmala L. in Xinjiang, China.</title>
        <authorList>
            <person name="Xin L."/>
        </authorList>
    </citation>
    <scope>NUCLEOTIDE SEQUENCE [LARGE SCALE GENOMIC DNA]</scope>
    <source>
        <strain evidence="5 6">TRM65318</strain>
    </source>
</reference>
<keyword evidence="3" id="KW-0804">Transcription</keyword>
<proteinExistence type="predicted"/>
<dbReference type="EMBL" id="JADAQT010000083">
    <property type="protein sequence ID" value="MBE1876332.1"/>
    <property type="molecule type" value="Genomic_DNA"/>
</dbReference>
<gene>
    <name evidence="5" type="ORF">IHE71_11500</name>
</gene>
<evidence type="ECO:0000259" key="4">
    <source>
        <dbReference type="PROSITE" id="PS50932"/>
    </source>
</evidence>
<dbReference type="GO" id="GO:0003677">
    <property type="term" value="F:DNA binding"/>
    <property type="evidence" value="ECO:0007669"/>
    <property type="project" value="UniProtKB-KW"/>
</dbReference>
<dbReference type="SUPFAM" id="SSF53822">
    <property type="entry name" value="Periplasmic binding protein-like I"/>
    <property type="match status" value="1"/>
</dbReference>
<dbReference type="Pfam" id="PF00356">
    <property type="entry name" value="LacI"/>
    <property type="match status" value="1"/>
</dbReference>
<dbReference type="InterPro" id="IPR010982">
    <property type="entry name" value="Lambda_DNA-bd_dom_sf"/>
</dbReference>
<dbReference type="CDD" id="cd01574">
    <property type="entry name" value="PBP1_LacI"/>
    <property type="match status" value="1"/>
</dbReference>
<dbReference type="Proteomes" id="UP000625527">
    <property type="component" value="Unassembled WGS sequence"/>
</dbReference>
<dbReference type="SUPFAM" id="SSF47413">
    <property type="entry name" value="lambda repressor-like DNA-binding domains"/>
    <property type="match status" value="1"/>
</dbReference>
<dbReference type="PANTHER" id="PTHR30146">
    <property type="entry name" value="LACI-RELATED TRANSCRIPTIONAL REPRESSOR"/>
    <property type="match status" value="1"/>
</dbReference>
<dbReference type="PROSITE" id="PS00356">
    <property type="entry name" value="HTH_LACI_1"/>
    <property type="match status" value="1"/>
</dbReference>
<dbReference type="InterPro" id="IPR028082">
    <property type="entry name" value="Peripla_BP_I"/>
</dbReference>
<organism evidence="5 6">
    <name type="scientific">Myceligenerans pegani</name>
    <dbReference type="NCBI Taxonomy" id="2776917"/>
    <lineage>
        <taxon>Bacteria</taxon>
        <taxon>Bacillati</taxon>
        <taxon>Actinomycetota</taxon>
        <taxon>Actinomycetes</taxon>
        <taxon>Micrococcales</taxon>
        <taxon>Promicromonosporaceae</taxon>
        <taxon>Myceligenerans</taxon>
    </lineage>
</organism>